<evidence type="ECO:0000259" key="22">
    <source>
        <dbReference type="PROSITE" id="PS50113"/>
    </source>
</evidence>
<gene>
    <name evidence="24" type="ORF">FPZ49_23000</name>
</gene>
<evidence type="ECO:0000259" key="19">
    <source>
        <dbReference type="PROSITE" id="PS50109"/>
    </source>
</evidence>
<dbReference type="InterPro" id="IPR035965">
    <property type="entry name" value="PAS-like_dom_sf"/>
</dbReference>
<dbReference type="Pfam" id="PF01627">
    <property type="entry name" value="Hpt"/>
    <property type="match status" value="1"/>
</dbReference>
<dbReference type="CDD" id="cd16922">
    <property type="entry name" value="HATPase_EvgS-ArcB-TorS-like"/>
    <property type="match status" value="1"/>
</dbReference>
<dbReference type="InterPro" id="IPR036641">
    <property type="entry name" value="HPT_dom_sf"/>
</dbReference>
<feature type="domain" description="Response regulatory" evidence="20">
    <location>
        <begin position="629"/>
        <end position="750"/>
    </location>
</feature>
<dbReference type="CDD" id="cd00082">
    <property type="entry name" value="HisKA"/>
    <property type="match status" value="1"/>
</dbReference>
<dbReference type="GO" id="GO:0005886">
    <property type="term" value="C:plasma membrane"/>
    <property type="evidence" value="ECO:0007669"/>
    <property type="project" value="UniProtKB-SubCell"/>
</dbReference>
<feature type="transmembrane region" description="Helical" evidence="18">
    <location>
        <begin position="181"/>
        <end position="202"/>
    </location>
</feature>
<evidence type="ECO:0000256" key="15">
    <source>
        <dbReference type="ARBA" id="ARBA00074306"/>
    </source>
</evidence>
<dbReference type="Pfam" id="PF08447">
    <property type="entry name" value="PAS_3"/>
    <property type="match status" value="1"/>
</dbReference>
<dbReference type="InterPro" id="IPR001610">
    <property type="entry name" value="PAC"/>
</dbReference>
<keyword evidence="12 18" id="KW-1133">Transmembrane helix</keyword>
<dbReference type="InterPro" id="IPR008207">
    <property type="entry name" value="Sig_transdc_His_kin_Hpt_dom"/>
</dbReference>
<feature type="modified residue" description="4-aspartylphosphate" evidence="17">
    <location>
        <position position="683"/>
    </location>
</feature>
<dbReference type="SUPFAM" id="SSF47384">
    <property type="entry name" value="Homodimeric domain of signal transducing histidine kinase"/>
    <property type="match status" value="1"/>
</dbReference>
<keyword evidence="13" id="KW-0902">Two-component regulatory system</keyword>
<protein>
    <recommendedName>
        <fullName evidence="15">Circadian input-output histidine kinase CikA</fullName>
        <ecNumber evidence="4">2.7.13.3</ecNumber>
    </recommendedName>
</protein>
<evidence type="ECO:0000313" key="25">
    <source>
        <dbReference type="Proteomes" id="UP000317036"/>
    </source>
</evidence>
<feature type="transmembrane region" description="Helical" evidence="18">
    <location>
        <begin position="6"/>
        <end position="26"/>
    </location>
</feature>
<evidence type="ECO:0000256" key="17">
    <source>
        <dbReference type="PROSITE-ProRule" id="PRU00169"/>
    </source>
</evidence>
<keyword evidence="7" id="KW-0808">Transferase</keyword>
<dbReference type="InterPro" id="IPR004358">
    <property type="entry name" value="Sig_transdc_His_kin-like_C"/>
</dbReference>
<evidence type="ECO:0000259" key="20">
    <source>
        <dbReference type="PROSITE" id="PS50110"/>
    </source>
</evidence>
<feature type="domain" description="Histidine kinase" evidence="19">
    <location>
        <begin position="390"/>
        <end position="611"/>
    </location>
</feature>
<keyword evidence="14 18" id="KW-0472">Membrane</keyword>
<dbReference type="RefSeq" id="WP_144851413.1">
    <property type="nucleotide sequence ID" value="NZ_VNJI01000034.1"/>
</dbReference>
<evidence type="ECO:0000256" key="11">
    <source>
        <dbReference type="ARBA" id="ARBA00022840"/>
    </source>
</evidence>
<evidence type="ECO:0000259" key="21">
    <source>
        <dbReference type="PROSITE" id="PS50112"/>
    </source>
</evidence>
<dbReference type="CDD" id="cd00156">
    <property type="entry name" value="REC"/>
    <property type="match status" value="1"/>
</dbReference>
<dbReference type="PRINTS" id="PR00344">
    <property type="entry name" value="BCTRLSENSOR"/>
</dbReference>
<dbReference type="InterPro" id="IPR013655">
    <property type="entry name" value="PAS_fold_3"/>
</dbReference>
<keyword evidence="6 17" id="KW-0597">Phosphoprotein</keyword>
<dbReference type="InterPro" id="IPR003661">
    <property type="entry name" value="HisK_dim/P_dom"/>
</dbReference>
<dbReference type="Gene3D" id="3.30.450.20">
    <property type="entry name" value="PAS domain"/>
    <property type="match status" value="1"/>
</dbReference>
<keyword evidence="8 18" id="KW-0812">Transmembrane</keyword>
<evidence type="ECO:0000256" key="14">
    <source>
        <dbReference type="ARBA" id="ARBA00023136"/>
    </source>
</evidence>
<evidence type="ECO:0000256" key="2">
    <source>
        <dbReference type="ARBA" id="ARBA00004651"/>
    </source>
</evidence>
<dbReference type="Gene3D" id="1.20.120.160">
    <property type="entry name" value="HPT domain"/>
    <property type="match status" value="1"/>
</dbReference>
<dbReference type="AlphaFoldDB" id="A0A559K653"/>
<dbReference type="PROSITE" id="PS50112">
    <property type="entry name" value="PAS"/>
    <property type="match status" value="1"/>
</dbReference>
<evidence type="ECO:0000256" key="3">
    <source>
        <dbReference type="ARBA" id="ARBA00006402"/>
    </source>
</evidence>
<keyword evidence="25" id="KW-1185">Reference proteome</keyword>
<evidence type="ECO:0000256" key="4">
    <source>
        <dbReference type="ARBA" id="ARBA00012438"/>
    </source>
</evidence>
<dbReference type="GO" id="GO:0000155">
    <property type="term" value="F:phosphorelay sensor kinase activity"/>
    <property type="evidence" value="ECO:0007669"/>
    <property type="project" value="InterPro"/>
</dbReference>
<feature type="domain" description="Response regulatory" evidence="20">
    <location>
        <begin position="774"/>
        <end position="893"/>
    </location>
</feature>
<evidence type="ECO:0000256" key="5">
    <source>
        <dbReference type="ARBA" id="ARBA00022475"/>
    </source>
</evidence>
<dbReference type="InterPro" id="IPR036097">
    <property type="entry name" value="HisK_dim/P_sf"/>
</dbReference>
<dbReference type="Gene3D" id="3.30.565.10">
    <property type="entry name" value="Histidine kinase-like ATPase, C-terminal domain"/>
    <property type="match status" value="1"/>
</dbReference>
<dbReference type="PROSITE" id="PS50113">
    <property type="entry name" value="PAC"/>
    <property type="match status" value="1"/>
</dbReference>
<dbReference type="Gene3D" id="3.40.50.2300">
    <property type="match status" value="2"/>
</dbReference>
<dbReference type="Proteomes" id="UP000317036">
    <property type="component" value="Unassembled WGS sequence"/>
</dbReference>
<dbReference type="Pfam" id="PF00072">
    <property type="entry name" value="Response_reg"/>
    <property type="match status" value="2"/>
</dbReference>
<accession>A0A559K653</accession>
<dbReference type="FunFam" id="3.30.565.10:FF:000010">
    <property type="entry name" value="Sensor histidine kinase RcsC"/>
    <property type="match status" value="1"/>
</dbReference>
<reference evidence="24 25" key="1">
    <citation type="submission" date="2019-07" db="EMBL/GenBank/DDBJ databases">
        <authorList>
            <person name="Kim J."/>
        </authorList>
    </citation>
    <scope>NUCLEOTIDE SEQUENCE [LARGE SCALE GENOMIC DNA]</scope>
    <source>
        <strain evidence="24 25">JC52</strain>
    </source>
</reference>
<dbReference type="EC" id="2.7.13.3" evidence="4"/>
<proteinExistence type="inferred from homology"/>
<feature type="domain" description="PAC" evidence="22">
    <location>
        <begin position="313"/>
        <end position="365"/>
    </location>
</feature>
<organism evidence="24 25">
    <name type="scientific">Paenibacillus cremeus</name>
    <dbReference type="NCBI Taxonomy" id="2163881"/>
    <lineage>
        <taxon>Bacteria</taxon>
        <taxon>Bacillati</taxon>
        <taxon>Bacillota</taxon>
        <taxon>Bacilli</taxon>
        <taxon>Bacillales</taxon>
        <taxon>Paenibacillaceae</taxon>
        <taxon>Paenibacillus</taxon>
    </lineage>
</organism>
<dbReference type="SMART" id="SM00387">
    <property type="entry name" value="HATPase_c"/>
    <property type="match status" value="1"/>
</dbReference>
<dbReference type="SMART" id="SM00091">
    <property type="entry name" value="PAS"/>
    <property type="match status" value="1"/>
</dbReference>
<dbReference type="SUPFAM" id="SSF47226">
    <property type="entry name" value="Histidine-containing phosphotransfer domain, HPT domain"/>
    <property type="match status" value="1"/>
</dbReference>
<keyword evidence="10" id="KW-0418">Kinase</keyword>
<dbReference type="PROSITE" id="PS50109">
    <property type="entry name" value="HIS_KIN"/>
    <property type="match status" value="1"/>
</dbReference>
<dbReference type="Pfam" id="PF00512">
    <property type="entry name" value="HisKA"/>
    <property type="match status" value="1"/>
</dbReference>
<dbReference type="SMART" id="SM00086">
    <property type="entry name" value="PAC"/>
    <property type="match status" value="1"/>
</dbReference>
<evidence type="ECO:0000256" key="16">
    <source>
        <dbReference type="PROSITE-ProRule" id="PRU00110"/>
    </source>
</evidence>
<evidence type="ECO:0000256" key="9">
    <source>
        <dbReference type="ARBA" id="ARBA00022741"/>
    </source>
</evidence>
<keyword evidence="9" id="KW-0547">Nucleotide-binding</keyword>
<dbReference type="SUPFAM" id="SSF55874">
    <property type="entry name" value="ATPase domain of HSP90 chaperone/DNA topoisomerase II/histidine kinase"/>
    <property type="match status" value="1"/>
</dbReference>
<evidence type="ECO:0000256" key="12">
    <source>
        <dbReference type="ARBA" id="ARBA00022989"/>
    </source>
</evidence>
<dbReference type="InterPro" id="IPR000700">
    <property type="entry name" value="PAS-assoc_C"/>
</dbReference>
<feature type="domain" description="PAS" evidence="21">
    <location>
        <begin position="238"/>
        <end position="314"/>
    </location>
</feature>
<dbReference type="CDD" id="cd17546">
    <property type="entry name" value="REC_hyHK_CKI1_RcsC-like"/>
    <property type="match status" value="1"/>
</dbReference>
<dbReference type="InterPro" id="IPR036890">
    <property type="entry name" value="HATPase_C_sf"/>
</dbReference>
<dbReference type="CDD" id="cd00130">
    <property type="entry name" value="PAS"/>
    <property type="match status" value="1"/>
</dbReference>
<dbReference type="GO" id="GO:0005524">
    <property type="term" value="F:ATP binding"/>
    <property type="evidence" value="ECO:0007669"/>
    <property type="project" value="UniProtKB-KW"/>
</dbReference>
<sequence>MKLFHVRFLVVSFSVVIILLLGKLVYNYDQMTLFNKNVQTMLSSDLPTLSLNQKLLFELSERRSLVRSYLLSGNELDKKKYLTVTMAMGQHFKELLDHPNGQSTDVIAQLIKDNEKMGGLIDEQVFKVYDRGSPLVAQETFREFVRPVSDTLFDKLSTLKDDSEERILSSGNQLLDASHTLLLTVIIVSLMIILIILAIAVINSRFIASAFRKIHKQNYMLGKNAKELENKNSELFQTKEQLKNIFDSMEVAAFSTNLKTMELLQLSPAVETITGVPLEDFFNHVGRWKELVHPEDLPIYEAAREEYTQGLKSDRDYRIIRPDGELRWIHSVITPIFDLDGSHYQITGILNDVTERKLAEDVRNRYEAELTAARDEAILASSVKSQFLAAMSHEMRSPLNAIIGMAEILQNTPITSQQHSYLQSLLRASDSLLQLINQLLDLSKIEEGHLQLEDEPFDLIELVEKTMEIMAINAHSKGLELICDIASAVPHKVTGDPERLRQILINLVSNAIKFTPNGEIGVTVTHQQLENEGGRFVFSIRDTGIGIPADKLESIFNRFTQVDASTTRKYGGTGLGLTISRDLARLMKGDVTVKSVNGIGSTFTLSVPLDIDPASEPFPASFDFLQGLRILVVDDNSTNLFILSKLLTSRGARVSEADHGLTALDKIKDAIDSGDPYRFILLDYHMPDFDGLHVAQKIKEQYQDIKTTILMLSSDNISTTVKQTERLGIERFLVKPIKQMELLTMMKEALEKKQQLYSELLQSQPASQPLLPLRILLVEDNDDNQLIIQTMLGQTPYQLDVASDGAEACEKVKQKTYDLVLMDMQMPVMDGYTATQEIRRWEQATGQTPLTIYALTAHALKEDRQKCLDAGCDAHLTKPITQHTLLQAIYEFSVNHSPSLPQLPSLQPNSNTVNVNAGFQHLIPGYLEKRRSNLITIPQWLAAGDYESIRILGHSLKGSGASYGLERISDIGAELEQAAKDRNADWIRISVQAMREYLAHLEITYV</sequence>
<evidence type="ECO:0000256" key="8">
    <source>
        <dbReference type="ARBA" id="ARBA00022692"/>
    </source>
</evidence>
<evidence type="ECO:0000256" key="18">
    <source>
        <dbReference type="SAM" id="Phobius"/>
    </source>
</evidence>
<evidence type="ECO:0000256" key="6">
    <source>
        <dbReference type="ARBA" id="ARBA00022553"/>
    </source>
</evidence>
<dbReference type="SUPFAM" id="SSF52172">
    <property type="entry name" value="CheY-like"/>
    <property type="match status" value="2"/>
</dbReference>
<dbReference type="Pfam" id="PF02518">
    <property type="entry name" value="HATPase_c"/>
    <property type="match status" value="1"/>
</dbReference>
<comment type="similarity">
    <text evidence="3">In the N-terminal section; belongs to the phytochrome family.</text>
</comment>
<feature type="modified residue" description="Phosphohistidine" evidence="16">
    <location>
        <position position="954"/>
    </location>
</feature>
<dbReference type="PROSITE" id="PS50110">
    <property type="entry name" value="RESPONSE_REGULATORY"/>
    <property type="match status" value="2"/>
</dbReference>
<dbReference type="Gene3D" id="1.10.287.130">
    <property type="match status" value="1"/>
</dbReference>
<dbReference type="PANTHER" id="PTHR45339:SF1">
    <property type="entry name" value="HYBRID SIGNAL TRANSDUCTION HISTIDINE KINASE J"/>
    <property type="match status" value="1"/>
</dbReference>
<evidence type="ECO:0000259" key="23">
    <source>
        <dbReference type="PROSITE" id="PS50894"/>
    </source>
</evidence>
<comment type="subcellular location">
    <subcellularLocation>
        <location evidence="2">Cell membrane</location>
        <topology evidence="2">Multi-pass membrane protein</topology>
    </subcellularLocation>
</comment>
<dbReference type="NCBIfam" id="TIGR00229">
    <property type="entry name" value="sensory_box"/>
    <property type="match status" value="1"/>
</dbReference>
<comment type="caution">
    <text evidence="24">The sequence shown here is derived from an EMBL/GenBank/DDBJ whole genome shotgun (WGS) entry which is preliminary data.</text>
</comment>
<dbReference type="InterPro" id="IPR003594">
    <property type="entry name" value="HATPase_dom"/>
</dbReference>
<keyword evidence="11" id="KW-0067">ATP-binding</keyword>
<dbReference type="InterPro" id="IPR000014">
    <property type="entry name" value="PAS"/>
</dbReference>
<dbReference type="PROSITE" id="PS50894">
    <property type="entry name" value="HPT"/>
    <property type="match status" value="1"/>
</dbReference>
<name>A0A559K653_9BACL</name>
<dbReference type="InterPro" id="IPR005467">
    <property type="entry name" value="His_kinase_dom"/>
</dbReference>
<evidence type="ECO:0000256" key="13">
    <source>
        <dbReference type="ARBA" id="ARBA00023012"/>
    </source>
</evidence>
<dbReference type="CDD" id="cd00088">
    <property type="entry name" value="HPT"/>
    <property type="match status" value="1"/>
</dbReference>
<feature type="modified residue" description="4-aspartylphosphate" evidence="17">
    <location>
        <position position="823"/>
    </location>
</feature>
<evidence type="ECO:0000256" key="1">
    <source>
        <dbReference type="ARBA" id="ARBA00000085"/>
    </source>
</evidence>
<dbReference type="SUPFAM" id="SSF55785">
    <property type="entry name" value="PYP-like sensor domain (PAS domain)"/>
    <property type="match status" value="1"/>
</dbReference>
<dbReference type="SMART" id="SM00388">
    <property type="entry name" value="HisKA"/>
    <property type="match status" value="1"/>
</dbReference>
<evidence type="ECO:0000313" key="24">
    <source>
        <dbReference type="EMBL" id="TVY07614.1"/>
    </source>
</evidence>
<dbReference type="InterPro" id="IPR011006">
    <property type="entry name" value="CheY-like_superfamily"/>
</dbReference>
<evidence type="ECO:0000256" key="7">
    <source>
        <dbReference type="ARBA" id="ARBA00022679"/>
    </source>
</evidence>
<keyword evidence="5" id="KW-1003">Cell membrane</keyword>
<dbReference type="PANTHER" id="PTHR45339">
    <property type="entry name" value="HYBRID SIGNAL TRANSDUCTION HISTIDINE KINASE J"/>
    <property type="match status" value="1"/>
</dbReference>
<evidence type="ECO:0000256" key="10">
    <source>
        <dbReference type="ARBA" id="ARBA00022777"/>
    </source>
</evidence>
<feature type="domain" description="HPt" evidence="23">
    <location>
        <begin position="915"/>
        <end position="1006"/>
    </location>
</feature>
<dbReference type="InterPro" id="IPR001789">
    <property type="entry name" value="Sig_transdc_resp-reg_receiver"/>
</dbReference>
<dbReference type="OrthoDB" id="9811620at2"/>
<comment type="catalytic activity">
    <reaction evidence="1">
        <text>ATP + protein L-histidine = ADP + protein N-phospho-L-histidine.</text>
        <dbReference type="EC" id="2.7.13.3"/>
    </reaction>
</comment>
<dbReference type="SMART" id="SM00448">
    <property type="entry name" value="REC"/>
    <property type="match status" value="2"/>
</dbReference>
<dbReference type="EMBL" id="VNJI01000034">
    <property type="protein sequence ID" value="TVY07614.1"/>
    <property type="molecule type" value="Genomic_DNA"/>
</dbReference>